<sequence length="129" mass="14567">MTKRNMMKTAHAIAQEIVDEVGDYQIALSIALKEVWRQVKLYDKKRFGDVAVLTAAQRLVTPKRDHNANVYGVPAWIIMKNLRQDEADAVIGHTASISIVRETEKAQLIRFDTDFGGIEMWTPKSVLVA</sequence>
<protein>
    <submittedName>
        <fullName evidence="1">Uncharacterized protein</fullName>
    </submittedName>
</protein>
<dbReference type="Proteomes" id="UP000201749">
    <property type="component" value="Segment"/>
</dbReference>
<dbReference type="RefSeq" id="YP_002117688.1">
    <property type="nucleotide sequence ID" value="NC_011104.1"/>
</dbReference>
<proteinExistence type="predicted"/>
<dbReference type="GeneID" id="6740902"/>
<dbReference type="KEGG" id="vg:6740902"/>
<dbReference type="EMBL" id="EU246945">
    <property type="protein sequence ID" value="ABY84321.1"/>
    <property type="molecule type" value="Genomic_DNA"/>
</dbReference>
<organism evidence="1 2">
    <name type="scientific">Lactobacillus phage Lrm1</name>
    <dbReference type="NCBI Taxonomy" id="496874"/>
    <lineage>
        <taxon>Viruses</taxon>
        <taxon>Duplodnaviria</taxon>
        <taxon>Heunggongvirae</taxon>
        <taxon>Uroviricota</taxon>
        <taxon>Caudoviricetes</taxon>
        <taxon>Larmunavirus</taxon>
        <taxon>Larmunavirus Lrm1</taxon>
    </lineage>
</organism>
<evidence type="ECO:0000313" key="2">
    <source>
        <dbReference type="Proteomes" id="UP000201749"/>
    </source>
</evidence>
<name>B4XYR0_9CAUD</name>
<reference evidence="1 2" key="1">
    <citation type="journal article" date="2008" name="Appl. Environ. Microbiol.">
        <title>Genome sequence and characteristics of Lrm1, a prophage from industrial Lactobacillus rhamnosus strain M1.</title>
        <authorList>
            <person name="Durmaz E."/>
            <person name="Miller M.J."/>
            <person name="Azcarate-Peril M.A."/>
            <person name="Toon S.P."/>
            <person name="Klaenhammer T.R."/>
        </authorList>
    </citation>
    <scope>NUCLEOTIDE SEQUENCE [LARGE SCALE GENOMIC DNA]</scope>
    <source>
        <strain evidence="1 2">M-1</strain>
    </source>
</reference>
<evidence type="ECO:0000313" key="1">
    <source>
        <dbReference type="EMBL" id="ABY84321.1"/>
    </source>
</evidence>
<accession>B4XYR0</accession>
<keyword evidence="2" id="KW-1185">Reference proteome</keyword>